<keyword evidence="2" id="KW-1133">Transmembrane helix</keyword>
<dbReference type="OrthoDB" id="4361103at2759"/>
<evidence type="ECO:0000313" key="3">
    <source>
        <dbReference type="EMBL" id="PYH47554.1"/>
    </source>
</evidence>
<gene>
    <name evidence="3" type="ORF">BP01DRAFT_380763</name>
</gene>
<keyword evidence="4" id="KW-1185">Reference proteome</keyword>
<feature type="compositionally biased region" description="Basic and acidic residues" evidence="1">
    <location>
        <begin position="58"/>
        <end position="67"/>
    </location>
</feature>
<name>A0A318ZM59_9EURO</name>
<reference evidence="3 4" key="1">
    <citation type="submission" date="2016-12" db="EMBL/GenBank/DDBJ databases">
        <title>The genomes of Aspergillus section Nigri reveals drivers in fungal speciation.</title>
        <authorList>
            <consortium name="DOE Joint Genome Institute"/>
            <person name="Vesth T.C."/>
            <person name="Nybo J."/>
            <person name="Theobald S."/>
            <person name="Brandl J."/>
            <person name="Frisvad J.C."/>
            <person name="Nielsen K.F."/>
            <person name="Lyhne E.K."/>
            <person name="Kogle M.E."/>
            <person name="Kuo A."/>
            <person name="Riley R."/>
            <person name="Clum A."/>
            <person name="Nolan M."/>
            <person name="Lipzen A."/>
            <person name="Salamov A."/>
            <person name="Henrissat B."/>
            <person name="Wiebenga A."/>
            <person name="De Vries R.P."/>
            <person name="Grigoriev I.V."/>
            <person name="Mortensen U.H."/>
            <person name="Andersen M.R."/>
            <person name="Baker S.E."/>
        </authorList>
    </citation>
    <scope>NUCLEOTIDE SEQUENCE [LARGE SCALE GENOMIC DNA]</scope>
    <source>
        <strain evidence="3 4">JOP 1030-1</strain>
    </source>
</reference>
<organism evidence="3 4">
    <name type="scientific">Aspergillus saccharolyticus JOP 1030-1</name>
    <dbReference type="NCBI Taxonomy" id="1450539"/>
    <lineage>
        <taxon>Eukaryota</taxon>
        <taxon>Fungi</taxon>
        <taxon>Dikarya</taxon>
        <taxon>Ascomycota</taxon>
        <taxon>Pezizomycotina</taxon>
        <taxon>Eurotiomycetes</taxon>
        <taxon>Eurotiomycetidae</taxon>
        <taxon>Eurotiales</taxon>
        <taxon>Aspergillaceae</taxon>
        <taxon>Aspergillus</taxon>
        <taxon>Aspergillus subgen. Circumdati</taxon>
    </lineage>
</organism>
<feature type="region of interest" description="Disordered" evidence="1">
    <location>
        <begin position="1"/>
        <end position="27"/>
    </location>
</feature>
<feature type="region of interest" description="Disordered" evidence="1">
    <location>
        <begin position="57"/>
        <end position="99"/>
    </location>
</feature>
<feature type="compositionally biased region" description="Basic and acidic residues" evidence="1">
    <location>
        <begin position="16"/>
        <end position="27"/>
    </location>
</feature>
<evidence type="ECO:0000313" key="4">
    <source>
        <dbReference type="Proteomes" id="UP000248349"/>
    </source>
</evidence>
<feature type="compositionally biased region" description="Basic and acidic residues" evidence="1">
    <location>
        <begin position="74"/>
        <end position="85"/>
    </location>
</feature>
<feature type="transmembrane region" description="Helical" evidence="2">
    <location>
        <begin position="29"/>
        <end position="49"/>
    </location>
</feature>
<proteinExistence type="predicted"/>
<keyword evidence="2" id="KW-0472">Membrane</keyword>
<dbReference type="RefSeq" id="XP_025433536.1">
    <property type="nucleotide sequence ID" value="XM_025577244.1"/>
</dbReference>
<accession>A0A318ZM59</accession>
<dbReference type="AlphaFoldDB" id="A0A318ZM59"/>
<dbReference type="Proteomes" id="UP000248349">
    <property type="component" value="Unassembled WGS sequence"/>
</dbReference>
<protein>
    <submittedName>
        <fullName evidence="3">Uncharacterized protein</fullName>
    </submittedName>
</protein>
<feature type="compositionally biased region" description="Low complexity" evidence="1">
    <location>
        <begin position="1"/>
        <end position="15"/>
    </location>
</feature>
<evidence type="ECO:0000256" key="1">
    <source>
        <dbReference type="SAM" id="MobiDB-lite"/>
    </source>
</evidence>
<keyword evidence="2" id="KW-0812">Transmembrane</keyword>
<evidence type="ECO:0000256" key="2">
    <source>
        <dbReference type="SAM" id="Phobius"/>
    </source>
</evidence>
<sequence length="99" mass="10953">MSVSISFGSSSTSETARSDQIQEKDSETYIPQTLVMGIFLAMFATQMAINVIQIRRSRQQDAAEGRPDLNLGHIETRLPIEREAEPGEVDTDPARDEIG</sequence>
<dbReference type="GeneID" id="37078473"/>
<dbReference type="EMBL" id="KZ821224">
    <property type="protein sequence ID" value="PYH47554.1"/>
    <property type="molecule type" value="Genomic_DNA"/>
</dbReference>